<evidence type="ECO:0000256" key="2">
    <source>
        <dbReference type="ARBA" id="ARBA00049106"/>
    </source>
</evidence>
<sequence>MNPVARTLMRTASKLAVAVYKVSGGRVGGRAAGGVPVLLLTVAGGKTGQPHTTAVGYFEHEGGYLVVGSAGGLPQDPQWFKNLRAAGFAQVQVGRQVRQVTVRELVGAERDAAWTDVVLVRCPPFGRYETKTTRKMPLALLTPSS</sequence>
<reference evidence="4" key="1">
    <citation type="journal article" date="2019" name="Int. J. Syst. Evol. Microbiol.">
        <title>The Global Catalogue of Microorganisms (GCM) 10K type strain sequencing project: providing services to taxonomists for standard genome sequencing and annotation.</title>
        <authorList>
            <consortium name="The Broad Institute Genomics Platform"/>
            <consortium name="The Broad Institute Genome Sequencing Center for Infectious Disease"/>
            <person name="Wu L."/>
            <person name="Ma J."/>
        </authorList>
    </citation>
    <scope>NUCLEOTIDE SEQUENCE [LARGE SCALE GENOMIC DNA]</scope>
    <source>
        <strain evidence="4">JCM 18961</strain>
    </source>
</reference>
<evidence type="ECO:0008006" key="5">
    <source>
        <dbReference type="Google" id="ProtNLM"/>
    </source>
</evidence>
<comment type="catalytic activity">
    <reaction evidence="2">
        <text>oxidized coenzyme F420-(gamma-L-Glu)(n) + a quinol + H(+) = reduced coenzyme F420-(gamma-L-Glu)(n) + a quinone</text>
        <dbReference type="Rhea" id="RHEA:39663"/>
        <dbReference type="Rhea" id="RHEA-COMP:12939"/>
        <dbReference type="Rhea" id="RHEA-COMP:14378"/>
        <dbReference type="ChEBI" id="CHEBI:15378"/>
        <dbReference type="ChEBI" id="CHEBI:24646"/>
        <dbReference type="ChEBI" id="CHEBI:132124"/>
        <dbReference type="ChEBI" id="CHEBI:133980"/>
        <dbReference type="ChEBI" id="CHEBI:139511"/>
    </reaction>
</comment>
<dbReference type="Gene3D" id="2.30.110.10">
    <property type="entry name" value="Electron Transport, Fmn-binding Protein, Chain A"/>
    <property type="match status" value="1"/>
</dbReference>
<evidence type="ECO:0000256" key="1">
    <source>
        <dbReference type="ARBA" id="ARBA00008710"/>
    </source>
</evidence>
<dbReference type="InterPro" id="IPR004378">
    <property type="entry name" value="F420H2_quin_Rdtase"/>
</dbReference>
<dbReference type="InterPro" id="IPR012349">
    <property type="entry name" value="Split_barrel_FMN-bd"/>
</dbReference>
<dbReference type="PANTHER" id="PTHR39428">
    <property type="entry name" value="F420H(2)-DEPENDENT QUINONE REDUCTASE RV1261C"/>
    <property type="match status" value="1"/>
</dbReference>
<comment type="similarity">
    <text evidence="1">Belongs to the F420H(2)-dependent quinone reductase family.</text>
</comment>
<comment type="caution">
    <text evidence="3">The sequence shown here is derived from an EMBL/GenBank/DDBJ whole genome shotgun (WGS) entry which is preliminary data.</text>
</comment>
<dbReference type="PANTHER" id="PTHR39428:SF1">
    <property type="entry name" value="F420H(2)-DEPENDENT QUINONE REDUCTASE RV1261C"/>
    <property type="match status" value="1"/>
</dbReference>
<proteinExistence type="inferred from homology"/>
<dbReference type="Proteomes" id="UP001500556">
    <property type="component" value="Unassembled WGS sequence"/>
</dbReference>
<keyword evidence="4" id="KW-1185">Reference proteome</keyword>
<protein>
    <recommendedName>
        <fullName evidence="5">Nitroreductase family deazaflavin-dependent oxidoreductase</fullName>
    </recommendedName>
</protein>
<dbReference type="NCBIfam" id="TIGR00026">
    <property type="entry name" value="hi_GC_TIGR00026"/>
    <property type="match status" value="1"/>
</dbReference>
<dbReference type="Pfam" id="PF04075">
    <property type="entry name" value="F420H2_quin_red"/>
    <property type="match status" value="1"/>
</dbReference>
<gene>
    <name evidence="3" type="ORF">GCM10025782_19730</name>
</gene>
<evidence type="ECO:0000313" key="4">
    <source>
        <dbReference type="Proteomes" id="UP001500556"/>
    </source>
</evidence>
<evidence type="ECO:0000313" key="3">
    <source>
        <dbReference type="EMBL" id="GAA4721945.1"/>
    </source>
</evidence>
<organism evidence="3 4">
    <name type="scientific">Pedococcus ginsenosidimutans</name>
    <dbReference type="NCBI Taxonomy" id="490570"/>
    <lineage>
        <taxon>Bacteria</taxon>
        <taxon>Bacillati</taxon>
        <taxon>Actinomycetota</taxon>
        <taxon>Actinomycetes</taxon>
        <taxon>Micrococcales</taxon>
        <taxon>Intrasporangiaceae</taxon>
        <taxon>Pedococcus</taxon>
    </lineage>
</organism>
<dbReference type="EMBL" id="BAABLO010000005">
    <property type="protein sequence ID" value="GAA4721945.1"/>
    <property type="molecule type" value="Genomic_DNA"/>
</dbReference>
<name>A0ABP8Y5D9_9MICO</name>
<accession>A0ABP8Y5D9</accession>